<dbReference type="InterPro" id="IPR045052">
    <property type="entry name" value="Copine"/>
</dbReference>
<name>A0A8C4Q508_EPTBU</name>
<dbReference type="Pfam" id="PF07002">
    <property type="entry name" value="Copine"/>
    <property type="match status" value="2"/>
</dbReference>
<dbReference type="InterPro" id="IPR035892">
    <property type="entry name" value="C2_domain_sf"/>
</dbReference>
<evidence type="ECO:0000256" key="2">
    <source>
        <dbReference type="ARBA" id="ARBA00004236"/>
    </source>
</evidence>
<keyword evidence="21" id="KW-1185">Reference proteome</keyword>
<dbReference type="InterPro" id="IPR000008">
    <property type="entry name" value="C2_dom"/>
</dbReference>
<evidence type="ECO:0000313" key="20">
    <source>
        <dbReference type="Ensembl" id="ENSEBUP00000010131.1"/>
    </source>
</evidence>
<comment type="function">
    <text evidence="15">Calcium-dependent phospholipid-binding protein that plays a role in ERBB2-mediated tumor cell migration in response to growth factor heregulin stimulation.</text>
</comment>
<dbReference type="SUPFAM" id="SSF49562">
    <property type="entry name" value="C2 domain (Calcium/lipid-binding domain, CaLB)"/>
    <property type="match status" value="2"/>
</dbReference>
<evidence type="ECO:0000256" key="6">
    <source>
        <dbReference type="ARBA" id="ARBA00022475"/>
    </source>
</evidence>
<proteinExistence type="inferred from homology"/>
<keyword evidence="10" id="KW-0677">Repeat</keyword>
<dbReference type="Pfam" id="PF00168">
    <property type="entry name" value="C2"/>
    <property type="match status" value="2"/>
</dbReference>
<feature type="domain" description="C2" evidence="19">
    <location>
        <begin position="1"/>
        <end position="125"/>
    </location>
</feature>
<evidence type="ECO:0000256" key="15">
    <source>
        <dbReference type="ARBA" id="ARBA00058857"/>
    </source>
</evidence>
<keyword evidence="8" id="KW-0597">Phosphoprotein</keyword>
<dbReference type="Gene3D" id="2.60.40.150">
    <property type="entry name" value="C2 domain"/>
    <property type="match status" value="2"/>
</dbReference>
<evidence type="ECO:0000256" key="5">
    <source>
        <dbReference type="ARBA" id="ARBA00009048"/>
    </source>
</evidence>
<dbReference type="GO" id="GO:0005737">
    <property type="term" value="C:cytoplasm"/>
    <property type="evidence" value="ECO:0007669"/>
    <property type="project" value="UniProtKB-SubCell"/>
</dbReference>
<evidence type="ECO:0000256" key="12">
    <source>
        <dbReference type="ARBA" id="ARBA00022949"/>
    </source>
</evidence>
<evidence type="ECO:0000256" key="10">
    <source>
        <dbReference type="ARBA" id="ARBA00022737"/>
    </source>
</evidence>
<dbReference type="InterPro" id="IPR002035">
    <property type="entry name" value="VWF_A"/>
</dbReference>
<comment type="subcellular location">
    <subcellularLocation>
        <location evidence="3">Cell junction</location>
        <location evidence="3">Focal adhesion</location>
    </subcellularLocation>
    <subcellularLocation>
        <location evidence="2">Cell membrane</location>
    </subcellularLocation>
    <subcellularLocation>
        <location evidence="4">Cytoplasm</location>
    </subcellularLocation>
    <subcellularLocation>
        <location evidence="1">Nucleus</location>
    </subcellularLocation>
</comment>
<evidence type="ECO:0000313" key="21">
    <source>
        <dbReference type="Proteomes" id="UP000694388"/>
    </source>
</evidence>
<keyword evidence="7" id="KW-0963">Cytoplasm</keyword>
<dbReference type="PROSITE" id="PS50004">
    <property type="entry name" value="C2"/>
    <property type="match status" value="2"/>
</dbReference>
<evidence type="ECO:0000256" key="11">
    <source>
        <dbReference type="ARBA" id="ARBA00022837"/>
    </source>
</evidence>
<evidence type="ECO:0000256" key="9">
    <source>
        <dbReference type="ARBA" id="ARBA00022723"/>
    </source>
</evidence>
<evidence type="ECO:0000256" key="13">
    <source>
        <dbReference type="ARBA" id="ARBA00023136"/>
    </source>
</evidence>
<evidence type="ECO:0000256" key="3">
    <source>
        <dbReference type="ARBA" id="ARBA00004246"/>
    </source>
</evidence>
<protein>
    <recommendedName>
        <fullName evidence="17">Copine-3</fullName>
    </recommendedName>
    <alternativeName>
        <fullName evidence="18">Copine III</fullName>
    </alternativeName>
</protein>
<keyword evidence="9" id="KW-0479">Metal-binding</keyword>
<dbReference type="FunFam" id="2.60.40.150:FF:000099">
    <property type="entry name" value="Copine 3"/>
    <property type="match status" value="1"/>
</dbReference>
<dbReference type="CDD" id="cd04047">
    <property type="entry name" value="C2B_Copine"/>
    <property type="match status" value="1"/>
</dbReference>
<dbReference type="InterPro" id="IPR036465">
    <property type="entry name" value="vWFA_dom_sf"/>
</dbReference>
<reference evidence="20" key="2">
    <citation type="submission" date="2025-09" db="UniProtKB">
        <authorList>
            <consortium name="Ensembl"/>
        </authorList>
    </citation>
    <scope>IDENTIFICATION</scope>
</reference>
<dbReference type="AlphaFoldDB" id="A0A8C4Q508"/>
<dbReference type="OMA" id="PPQWQSG"/>
<dbReference type="Proteomes" id="UP000694388">
    <property type="component" value="Unplaced"/>
</dbReference>
<dbReference type="Ensembl" id="ENSEBUT00000010672.1">
    <property type="protein sequence ID" value="ENSEBUP00000010131.1"/>
    <property type="gene ID" value="ENSEBUG00000006488.1"/>
</dbReference>
<dbReference type="InterPro" id="IPR037768">
    <property type="entry name" value="C2B_Copine"/>
</dbReference>
<organism evidence="20 21">
    <name type="scientific">Eptatretus burgeri</name>
    <name type="common">Inshore hagfish</name>
    <dbReference type="NCBI Taxonomy" id="7764"/>
    <lineage>
        <taxon>Eukaryota</taxon>
        <taxon>Metazoa</taxon>
        <taxon>Chordata</taxon>
        <taxon>Craniata</taxon>
        <taxon>Vertebrata</taxon>
        <taxon>Cyclostomata</taxon>
        <taxon>Myxini</taxon>
        <taxon>Myxiniformes</taxon>
        <taxon>Myxinidae</taxon>
        <taxon>Eptatretinae</taxon>
        <taxon>Eptatretus</taxon>
    </lineage>
</organism>
<dbReference type="PANTHER" id="PTHR10857">
    <property type="entry name" value="COPINE"/>
    <property type="match status" value="1"/>
</dbReference>
<reference evidence="20" key="1">
    <citation type="submission" date="2025-08" db="UniProtKB">
        <authorList>
            <consortium name="Ensembl"/>
        </authorList>
    </citation>
    <scope>IDENTIFICATION</scope>
</reference>
<evidence type="ECO:0000256" key="17">
    <source>
        <dbReference type="ARBA" id="ARBA00074834"/>
    </source>
</evidence>
<dbReference type="SUPFAM" id="SSF53300">
    <property type="entry name" value="vWA-like"/>
    <property type="match status" value="1"/>
</dbReference>
<dbReference type="GO" id="GO:0005925">
    <property type="term" value="C:focal adhesion"/>
    <property type="evidence" value="ECO:0007669"/>
    <property type="project" value="UniProtKB-SubCell"/>
</dbReference>
<evidence type="ECO:0000256" key="14">
    <source>
        <dbReference type="ARBA" id="ARBA00023242"/>
    </source>
</evidence>
<comment type="similarity">
    <text evidence="5">Belongs to the copine family.</text>
</comment>
<keyword evidence="11" id="KW-0106">Calcium</keyword>
<dbReference type="SMART" id="SM00327">
    <property type="entry name" value="VWA"/>
    <property type="match status" value="1"/>
</dbReference>
<dbReference type="PANTHER" id="PTHR10857:SF138">
    <property type="entry name" value="COPINE-3"/>
    <property type="match status" value="1"/>
</dbReference>
<accession>A0A8C4Q508</accession>
<keyword evidence="6" id="KW-1003">Cell membrane</keyword>
<dbReference type="GO" id="GO:0071277">
    <property type="term" value="P:cellular response to calcium ion"/>
    <property type="evidence" value="ECO:0007669"/>
    <property type="project" value="TreeGrafter"/>
</dbReference>
<keyword evidence="12" id="KW-0965">Cell junction</keyword>
<dbReference type="GeneTree" id="ENSGT00940000154968"/>
<dbReference type="GO" id="GO:0005886">
    <property type="term" value="C:plasma membrane"/>
    <property type="evidence" value="ECO:0007669"/>
    <property type="project" value="UniProtKB-SubCell"/>
</dbReference>
<keyword evidence="13" id="KW-0472">Membrane</keyword>
<feature type="domain" description="C2" evidence="19">
    <location>
        <begin position="132"/>
        <end position="256"/>
    </location>
</feature>
<keyword evidence="14" id="KW-0539">Nucleus</keyword>
<dbReference type="SMART" id="SM00239">
    <property type="entry name" value="C2"/>
    <property type="match status" value="2"/>
</dbReference>
<evidence type="ECO:0000256" key="7">
    <source>
        <dbReference type="ARBA" id="ARBA00022490"/>
    </source>
</evidence>
<evidence type="ECO:0000256" key="4">
    <source>
        <dbReference type="ARBA" id="ARBA00004496"/>
    </source>
</evidence>
<dbReference type="GO" id="GO:0046872">
    <property type="term" value="F:metal ion binding"/>
    <property type="evidence" value="ECO:0007669"/>
    <property type="project" value="UniProtKB-KW"/>
</dbReference>
<dbReference type="InterPro" id="IPR010734">
    <property type="entry name" value="Copine_C"/>
</dbReference>
<dbReference type="GO" id="GO:0005634">
    <property type="term" value="C:nucleus"/>
    <property type="evidence" value="ECO:0007669"/>
    <property type="project" value="UniProtKB-SubCell"/>
</dbReference>
<evidence type="ECO:0000256" key="18">
    <source>
        <dbReference type="ARBA" id="ARBA00076171"/>
    </source>
</evidence>
<sequence length="579" mass="64828">MRLPAAKIQNHKMAQCVMKVELSVSCQGLLNKDVGSKSDPLCVMLEESGGSWHELERTERIMNSLDPDFSQRLHMDYYFEQVQKLRFGIYDVDNKTYSLDDDDFLGQFDCTLGQIVSSKKLKKPLLLKNGKPAGKGQITIVAEEKKDNRILKLNVAARNLDKKDLFGKSDPFLEFYRCSSDGSWQLAHRTEVVKNNLNPTWRPFSVPMQALCQGDLEKEIKIVCTDYDNDGSHDFIGESRVNVLRLQQAETSPLELECVNAEKKRKKKHYKNSGVIIVKSFKIDVEYSFLDYIMGGTQMNFTVGIDFTISNGDPRSPDSLHYLNPGGSNEYLSALWSVGSVIQDYDTDKLFPAFGFGALIPPKFEISHEFPLNFNFSNPYCNGVQEIVNAYHSCLQQLRLYGPTYFSPIINHVAQFAAAAAKLPGATVMVTLLSTQSYLIIDHFCELFSSDELNCMTTVLLFSPQQYFVLLILTDGVITDMDETRLAIVNASRLPMSIIIVGVGGADFDGMEILDGDGGLLKAPSGVAASRDIVQFVPFRNFINASKEVLARSVLAEVPLQLTSYYHMHNLPPPNLPQP</sequence>
<comment type="subunit">
    <text evidence="16">Monomer. Interacts with ERBB2 (preferentially with the tyrosine phosphorylated form); this interaction occurs at the cell membrane and is increased in a growth factor heregulin-dependent manner. Interacts with SHC1; this interaction may mediate the binding of CPNE3 with ERBB2. Interacts with RACK1.</text>
</comment>
<dbReference type="FunFam" id="2.60.40.150:FF:000042">
    <property type="entry name" value="Copine 3"/>
    <property type="match status" value="1"/>
</dbReference>
<evidence type="ECO:0000259" key="19">
    <source>
        <dbReference type="PROSITE" id="PS50004"/>
    </source>
</evidence>
<evidence type="ECO:0000256" key="8">
    <source>
        <dbReference type="ARBA" id="ARBA00022553"/>
    </source>
</evidence>
<dbReference type="CDD" id="cd04048">
    <property type="entry name" value="C2A_Copine"/>
    <property type="match status" value="1"/>
</dbReference>
<evidence type="ECO:0000256" key="1">
    <source>
        <dbReference type="ARBA" id="ARBA00004123"/>
    </source>
</evidence>
<evidence type="ECO:0000256" key="16">
    <source>
        <dbReference type="ARBA" id="ARBA00065466"/>
    </source>
</evidence>
<dbReference type="GO" id="GO:0005544">
    <property type="term" value="F:calcium-dependent phospholipid binding"/>
    <property type="evidence" value="ECO:0007669"/>
    <property type="project" value="InterPro"/>
</dbReference>